<dbReference type="Proteomes" id="UP000046395">
    <property type="component" value="Unassembled WGS sequence"/>
</dbReference>
<dbReference type="AlphaFoldDB" id="A0A5S6Q1Q0"/>
<evidence type="ECO:0000313" key="1">
    <source>
        <dbReference type="Proteomes" id="UP000046395"/>
    </source>
</evidence>
<proteinExistence type="predicted"/>
<evidence type="ECO:0000313" key="2">
    <source>
        <dbReference type="WBParaSite" id="TMUE_0000001074.1"/>
    </source>
</evidence>
<accession>A0A5S6Q1Q0</accession>
<keyword evidence="1" id="KW-1185">Reference proteome</keyword>
<name>A0A5S6Q1Q0_TRIMR</name>
<dbReference type="WBParaSite" id="TMUE_0000001074.1">
    <property type="protein sequence ID" value="TMUE_0000001074.1"/>
    <property type="gene ID" value="WBGene00296989"/>
</dbReference>
<reference evidence="2" key="1">
    <citation type="submission" date="2019-12" db="UniProtKB">
        <authorList>
            <consortium name="WormBaseParasite"/>
        </authorList>
    </citation>
    <scope>IDENTIFICATION</scope>
</reference>
<sequence>MSAECLVCGKGCKCSSTNFSIGPYAAGRFLQFTVHHFHITTSLDDRTMGIIRSQLHQICKLGHANVSRKARLSDHGKPRLRLPYGTLFSLTSYKLIIRKTVNLWKRISVHKDKHDNLMRVRLVMRYRVAHFSLL</sequence>
<organism evidence="1 2">
    <name type="scientific">Trichuris muris</name>
    <name type="common">Mouse whipworm</name>
    <dbReference type="NCBI Taxonomy" id="70415"/>
    <lineage>
        <taxon>Eukaryota</taxon>
        <taxon>Metazoa</taxon>
        <taxon>Ecdysozoa</taxon>
        <taxon>Nematoda</taxon>
        <taxon>Enoplea</taxon>
        <taxon>Dorylaimia</taxon>
        <taxon>Trichinellida</taxon>
        <taxon>Trichuridae</taxon>
        <taxon>Trichuris</taxon>
    </lineage>
</organism>
<protein>
    <submittedName>
        <fullName evidence="2">Uncharacterized protein</fullName>
    </submittedName>
</protein>